<name>A0A511FEF5_9CELL</name>
<organism evidence="2 4">
    <name type="scientific">Cellulomonas hominis</name>
    <dbReference type="NCBI Taxonomy" id="156981"/>
    <lineage>
        <taxon>Bacteria</taxon>
        <taxon>Bacillati</taxon>
        <taxon>Actinomycetota</taxon>
        <taxon>Actinomycetes</taxon>
        <taxon>Micrococcales</taxon>
        <taxon>Cellulomonadaceae</taxon>
        <taxon>Cellulomonas</taxon>
    </lineage>
</organism>
<feature type="region of interest" description="Disordered" evidence="1">
    <location>
        <begin position="54"/>
        <end position="79"/>
    </location>
</feature>
<dbReference type="Proteomes" id="UP000321723">
    <property type="component" value="Unassembled WGS sequence"/>
</dbReference>
<dbReference type="RefSeq" id="WP_146837669.1">
    <property type="nucleotide sequence ID" value="NZ_BJVQ01000027.1"/>
</dbReference>
<comment type="caution">
    <text evidence="2">The sequence shown here is derived from an EMBL/GenBank/DDBJ whole genome shotgun (WGS) entry which is preliminary data.</text>
</comment>
<accession>A0A511FEF5</accession>
<sequence>MRNHAIAAHPNRHELQPFTLLGYMGTCIKEVITLPQTSTMVATSRLLSNIKTTTMTAADTGPRRTYARPAASRPSDPPS</sequence>
<evidence type="ECO:0000313" key="4">
    <source>
        <dbReference type="Proteomes" id="UP000321723"/>
    </source>
</evidence>
<feature type="compositionally biased region" description="Low complexity" evidence="1">
    <location>
        <begin position="67"/>
        <end position="79"/>
    </location>
</feature>
<dbReference type="EMBL" id="JACHDN010000001">
    <property type="protein sequence ID" value="MBB5472889.1"/>
    <property type="molecule type" value="Genomic_DNA"/>
</dbReference>
<dbReference type="Proteomes" id="UP000564629">
    <property type="component" value="Unassembled WGS sequence"/>
</dbReference>
<evidence type="ECO:0000313" key="3">
    <source>
        <dbReference type="EMBL" id="MBB5472889.1"/>
    </source>
</evidence>
<dbReference type="EMBL" id="BJVQ01000027">
    <property type="protein sequence ID" value="GEL46984.1"/>
    <property type="molecule type" value="Genomic_DNA"/>
</dbReference>
<protein>
    <submittedName>
        <fullName evidence="2">Uncharacterized protein</fullName>
    </submittedName>
</protein>
<evidence type="ECO:0000256" key="1">
    <source>
        <dbReference type="SAM" id="MobiDB-lite"/>
    </source>
</evidence>
<proteinExistence type="predicted"/>
<keyword evidence="4" id="KW-1185">Reference proteome</keyword>
<gene>
    <name evidence="2" type="ORF">CHO01_21000</name>
    <name evidence="3" type="ORF">HNR08_001625</name>
</gene>
<evidence type="ECO:0000313" key="2">
    <source>
        <dbReference type="EMBL" id="GEL46984.1"/>
    </source>
</evidence>
<reference evidence="2 4" key="1">
    <citation type="submission" date="2019-07" db="EMBL/GenBank/DDBJ databases">
        <title>Whole genome shotgun sequence of Cellulomonas hominis NBRC 16055.</title>
        <authorList>
            <person name="Hosoyama A."/>
            <person name="Uohara A."/>
            <person name="Ohji S."/>
            <person name="Ichikawa N."/>
        </authorList>
    </citation>
    <scope>NUCLEOTIDE SEQUENCE [LARGE SCALE GENOMIC DNA]</scope>
    <source>
        <strain evidence="2 4">NBRC 16055</strain>
    </source>
</reference>
<evidence type="ECO:0000313" key="5">
    <source>
        <dbReference type="Proteomes" id="UP000564629"/>
    </source>
</evidence>
<dbReference type="AlphaFoldDB" id="A0A511FEF5"/>
<reference evidence="3 5" key="2">
    <citation type="submission" date="2020-08" db="EMBL/GenBank/DDBJ databases">
        <title>Sequencing the genomes of 1000 actinobacteria strains.</title>
        <authorList>
            <person name="Klenk H.-P."/>
        </authorList>
    </citation>
    <scope>NUCLEOTIDE SEQUENCE [LARGE SCALE GENOMIC DNA]</scope>
    <source>
        <strain evidence="3 5">DSM 9581</strain>
    </source>
</reference>
<dbReference type="OrthoDB" id="1102561at2"/>